<dbReference type="PROSITE" id="PS50931">
    <property type="entry name" value="HTH_LYSR"/>
    <property type="match status" value="1"/>
</dbReference>
<evidence type="ECO:0000256" key="1">
    <source>
        <dbReference type="ARBA" id="ARBA00009437"/>
    </source>
</evidence>
<dbReference type="Gene3D" id="1.10.10.10">
    <property type="entry name" value="Winged helix-like DNA-binding domain superfamily/Winged helix DNA-binding domain"/>
    <property type="match status" value="1"/>
</dbReference>
<organism evidence="6 7">
    <name type="scientific">Sutterella wadsworthensis HGA0223</name>
    <dbReference type="NCBI Taxonomy" id="1203554"/>
    <lineage>
        <taxon>Bacteria</taxon>
        <taxon>Pseudomonadati</taxon>
        <taxon>Pseudomonadota</taxon>
        <taxon>Betaproteobacteria</taxon>
        <taxon>Burkholderiales</taxon>
        <taxon>Sutterellaceae</taxon>
        <taxon>Sutterella</taxon>
    </lineage>
</organism>
<proteinExistence type="inferred from homology"/>
<sequence>MAKTDDLQAWRSFIVFARSGTLTAAAKALETEPSSISRAISGLERTLGVELIRHGVRPLVLTDAGRMAHKRMETILRAHDSLMDALKDDNRTLEGKIRLSSAPGFAARHLTTLLQRFQIEHPGITVEILAGLKEADVQKGLCEVATLTGIPTLPNLVYMSRGRNVYVAAASPDYIARCGMPVRPADLRRHSGYVYCGPVRPETKVLQRGSETEAVQYASAVRSTDILAIRAAVLKGMGCAADLPLVQIADDLKAGRLVPILPGWSHPPVECFIVTSRSAWHTKRVRIFLEWYARAMQALFAGFEREASPYVGLPADMPAVDRSQIFMT</sequence>
<dbReference type="InterPro" id="IPR058163">
    <property type="entry name" value="LysR-type_TF_proteobact-type"/>
</dbReference>
<gene>
    <name evidence="6" type="ORF">HMPREF1476_01390</name>
</gene>
<comment type="caution">
    <text evidence="6">The sequence shown here is derived from an EMBL/GenBank/DDBJ whole genome shotgun (WGS) entry which is preliminary data.</text>
</comment>
<evidence type="ECO:0000313" key="7">
    <source>
        <dbReference type="Proteomes" id="UP000014400"/>
    </source>
</evidence>
<dbReference type="RefSeq" id="WP_016474610.1">
    <property type="nucleotide sequence ID" value="NZ_KE150480.1"/>
</dbReference>
<dbReference type="Pfam" id="PF00126">
    <property type="entry name" value="HTH_1"/>
    <property type="match status" value="1"/>
</dbReference>
<dbReference type="InterPro" id="IPR036390">
    <property type="entry name" value="WH_DNA-bd_sf"/>
</dbReference>
<dbReference type="Proteomes" id="UP000014400">
    <property type="component" value="Unassembled WGS sequence"/>
</dbReference>
<evidence type="ECO:0000313" key="6">
    <source>
        <dbReference type="EMBL" id="EPD98935.1"/>
    </source>
</evidence>
<dbReference type="PANTHER" id="PTHR30537">
    <property type="entry name" value="HTH-TYPE TRANSCRIPTIONAL REGULATOR"/>
    <property type="match status" value="1"/>
</dbReference>
<dbReference type="InterPro" id="IPR005119">
    <property type="entry name" value="LysR_subst-bd"/>
</dbReference>
<keyword evidence="7" id="KW-1185">Reference proteome</keyword>
<dbReference type="SUPFAM" id="SSF53850">
    <property type="entry name" value="Periplasmic binding protein-like II"/>
    <property type="match status" value="1"/>
</dbReference>
<protein>
    <recommendedName>
        <fullName evidence="5">HTH lysR-type domain-containing protein</fullName>
    </recommendedName>
</protein>
<dbReference type="PATRIC" id="fig|1203554.3.peg.1454"/>
<dbReference type="EMBL" id="ATCF01000019">
    <property type="protein sequence ID" value="EPD98935.1"/>
    <property type="molecule type" value="Genomic_DNA"/>
</dbReference>
<dbReference type="Gene3D" id="3.40.190.290">
    <property type="match status" value="1"/>
</dbReference>
<evidence type="ECO:0000256" key="3">
    <source>
        <dbReference type="ARBA" id="ARBA00023125"/>
    </source>
</evidence>
<evidence type="ECO:0000259" key="5">
    <source>
        <dbReference type="PROSITE" id="PS50931"/>
    </source>
</evidence>
<name>S3BHT8_9BURK</name>
<dbReference type="CDD" id="cd08422">
    <property type="entry name" value="PBP2_CrgA_like"/>
    <property type="match status" value="1"/>
</dbReference>
<dbReference type="eggNOG" id="COG0583">
    <property type="taxonomic scope" value="Bacteria"/>
</dbReference>
<keyword evidence="4" id="KW-0804">Transcription</keyword>
<keyword evidence="3" id="KW-0238">DNA-binding</keyword>
<dbReference type="AlphaFoldDB" id="S3BHT8"/>
<reference evidence="6 7" key="1">
    <citation type="submission" date="2013-04" db="EMBL/GenBank/DDBJ databases">
        <title>The Genome Sequence of Sutterella wadsworthensis HGA0223.</title>
        <authorList>
            <consortium name="The Broad Institute Genomics Platform"/>
            <person name="Earl A."/>
            <person name="Ward D."/>
            <person name="Feldgarden M."/>
            <person name="Gevers D."/>
            <person name="Schmidt T.M."/>
            <person name="Dover J."/>
            <person name="Dai D."/>
            <person name="Walker B."/>
            <person name="Young S."/>
            <person name="Zeng Q."/>
            <person name="Gargeya S."/>
            <person name="Fitzgerald M."/>
            <person name="Haas B."/>
            <person name="Abouelleil A."/>
            <person name="Allen A.W."/>
            <person name="Alvarado L."/>
            <person name="Arachchi H.M."/>
            <person name="Berlin A.M."/>
            <person name="Chapman S.B."/>
            <person name="Gainer-Dewar J."/>
            <person name="Goldberg J."/>
            <person name="Griggs A."/>
            <person name="Gujja S."/>
            <person name="Hansen M."/>
            <person name="Howarth C."/>
            <person name="Imamovic A."/>
            <person name="Ireland A."/>
            <person name="Larimer J."/>
            <person name="McCowan C."/>
            <person name="Murphy C."/>
            <person name="Pearson M."/>
            <person name="Poon T.W."/>
            <person name="Priest M."/>
            <person name="Roberts A."/>
            <person name="Saif S."/>
            <person name="Shea T."/>
            <person name="Sisk P."/>
            <person name="Sykes S."/>
            <person name="Wortman J."/>
            <person name="Nusbaum C."/>
            <person name="Birren B."/>
        </authorList>
    </citation>
    <scope>NUCLEOTIDE SEQUENCE [LARGE SCALE GENOMIC DNA]</scope>
    <source>
        <strain evidence="6 7">HGA0223</strain>
    </source>
</reference>
<feature type="domain" description="HTH lysR-type" evidence="5">
    <location>
        <begin position="5"/>
        <end position="62"/>
    </location>
</feature>
<dbReference type="InterPro" id="IPR000847">
    <property type="entry name" value="LysR_HTH_N"/>
</dbReference>
<dbReference type="GO" id="GO:0003700">
    <property type="term" value="F:DNA-binding transcription factor activity"/>
    <property type="evidence" value="ECO:0007669"/>
    <property type="project" value="InterPro"/>
</dbReference>
<keyword evidence="2" id="KW-0805">Transcription regulation</keyword>
<dbReference type="GO" id="GO:0043565">
    <property type="term" value="F:sequence-specific DNA binding"/>
    <property type="evidence" value="ECO:0007669"/>
    <property type="project" value="TreeGrafter"/>
</dbReference>
<dbReference type="PANTHER" id="PTHR30537:SF3">
    <property type="entry name" value="TRANSCRIPTIONAL REGULATORY PROTEIN"/>
    <property type="match status" value="1"/>
</dbReference>
<evidence type="ECO:0000256" key="4">
    <source>
        <dbReference type="ARBA" id="ARBA00023163"/>
    </source>
</evidence>
<dbReference type="SUPFAM" id="SSF46785">
    <property type="entry name" value="Winged helix' DNA-binding domain"/>
    <property type="match status" value="1"/>
</dbReference>
<comment type="similarity">
    <text evidence="1">Belongs to the LysR transcriptional regulatory family.</text>
</comment>
<dbReference type="GO" id="GO:0006351">
    <property type="term" value="P:DNA-templated transcription"/>
    <property type="evidence" value="ECO:0007669"/>
    <property type="project" value="TreeGrafter"/>
</dbReference>
<accession>S3BHT8</accession>
<dbReference type="HOGENOM" id="CLU_039613_16_2_4"/>
<dbReference type="Pfam" id="PF03466">
    <property type="entry name" value="LysR_substrate"/>
    <property type="match status" value="1"/>
</dbReference>
<dbReference type="STRING" id="1203554.HMPREF1476_01390"/>
<dbReference type="InterPro" id="IPR036388">
    <property type="entry name" value="WH-like_DNA-bd_sf"/>
</dbReference>
<evidence type="ECO:0000256" key="2">
    <source>
        <dbReference type="ARBA" id="ARBA00023015"/>
    </source>
</evidence>